<feature type="binding site" evidence="12">
    <location>
        <position position="12"/>
    </location>
    <ligand>
        <name>Zn(2+)</name>
        <dbReference type="ChEBI" id="CHEBI:29105"/>
    </ligand>
</feature>
<evidence type="ECO:0000256" key="9">
    <source>
        <dbReference type="ARBA" id="ARBA00023163"/>
    </source>
</evidence>
<dbReference type="FunFam" id="3.30.160.60:FF:000100">
    <property type="entry name" value="Zinc finger 45-like"/>
    <property type="match status" value="1"/>
</dbReference>
<feature type="domain" description="C2H2-type" evidence="13">
    <location>
        <begin position="529"/>
        <end position="556"/>
    </location>
</feature>
<keyword evidence="10" id="KW-0539">Nucleus</keyword>
<keyword evidence="9" id="KW-0804">Transcription</keyword>
<dbReference type="InterPro" id="IPR013087">
    <property type="entry name" value="Znf_C2H2_type"/>
</dbReference>
<keyword evidence="8" id="KW-0238">DNA-binding</keyword>
<keyword evidence="7" id="KW-0805">Transcription regulation</keyword>
<keyword evidence="4" id="KW-0677">Repeat</keyword>
<dbReference type="GO" id="GO:0005694">
    <property type="term" value="C:chromosome"/>
    <property type="evidence" value="ECO:0007669"/>
    <property type="project" value="UniProtKB-ARBA"/>
</dbReference>
<feature type="domain" description="C2H2-type" evidence="13">
    <location>
        <begin position="473"/>
        <end position="500"/>
    </location>
</feature>
<evidence type="ECO:0000256" key="7">
    <source>
        <dbReference type="ARBA" id="ARBA00023015"/>
    </source>
</evidence>
<feature type="binding site" evidence="12">
    <location>
        <position position="58"/>
    </location>
    <ligand>
        <name>Zn(2+)</name>
        <dbReference type="ChEBI" id="CHEBI:29105"/>
    </ligand>
</feature>
<keyword evidence="3 12" id="KW-0479">Metal-binding</keyword>
<organism evidence="15 16">
    <name type="scientific">Pseudolycoriella hygida</name>
    <dbReference type="NCBI Taxonomy" id="35572"/>
    <lineage>
        <taxon>Eukaryota</taxon>
        <taxon>Metazoa</taxon>
        <taxon>Ecdysozoa</taxon>
        <taxon>Arthropoda</taxon>
        <taxon>Hexapoda</taxon>
        <taxon>Insecta</taxon>
        <taxon>Pterygota</taxon>
        <taxon>Neoptera</taxon>
        <taxon>Endopterygota</taxon>
        <taxon>Diptera</taxon>
        <taxon>Nematocera</taxon>
        <taxon>Sciaroidea</taxon>
        <taxon>Sciaridae</taxon>
        <taxon>Pseudolycoriella</taxon>
    </lineage>
</organism>
<evidence type="ECO:0000256" key="8">
    <source>
        <dbReference type="ARBA" id="ARBA00023125"/>
    </source>
</evidence>
<dbReference type="Pfam" id="PF07776">
    <property type="entry name" value="zf-AD"/>
    <property type="match status" value="1"/>
</dbReference>
<dbReference type="Gene3D" id="3.30.160.60">
    <property type="entry name" value="Classic Zinc Finger"/>
    <property type="match status" value="9"/>
</dbReference>
<protein>
    <submittedName>
        <fullName evidence="15">Zinc finger protein</fullName>
    </submittedName>
</protein>
<keyword evidence="5 11" id="KW-0863">Zinc-finger</keyword>
<dbReference type="PANTHER" id="PTHR24393:SF15">
    <property type="entry name" value="IP01243P-RELATED"/>
    <property type="match status" value="1"/>
</dbReference>
<name>A0A9Q0MYK6_9DIPT</name>
<dbReference type="AlphaFoldDB" id="A0A9Q0MYK6"/>
<dbReference type="Proteomes" id="UP001151699">
    <property type="component" value="Chromosome X"/>
</dbReference>
<dbReference type="SMART" id="SM00868">
    <property type="entry name" value="zf-AD"/>
    <property type="match status" value="1"/>
</dbReference>
<feature type="domain" description="C2H2-type" evidence="13">
    <location>
        <begin position="445"/>
        <end position="472"/>
    </location>
</feature>
<feature type="domain" description="C2H2-type" evidence="13">
    <location>
        <begin position="417"/>
        <end position="444"/>
    </location>
</feature>
<dbReference type="GO" id="GO:0005634">
    <property type="term" value="C:nucleus"/>
    <property type="evidence" value="ECO:0007669"/>
    <property type="project" value="UniProtKB-SubCell"/>
</dbReference>
<dbReference type="GO" id="GO:0008270">
    <property type="term" value="F:zinc ion binding"/>
    <property type="evidence" value="ECO:0007669"/>
    <property type="project" value="UniProtKB-UniRule"/>
</dbReference>
<comment type="subcellular location">
    <subcellularLocation>
        <location evidence="1">Nucleus</location>
    </subcellularLocation>
</comment>
<dbReference type="FunFam" id="3.30.160.60:FF:000446">
    <property type="entry name" value="Zinc finger protein"/>
    <property type="match status" value="1"/>
</dbReference>
<feature type="domain" description="C2H2-type" evidence="13">
    <location>
        <begin position="286"/>
        <end position="313"/>
    </location>
</feature>
<dbReference type="OrthoDB" id="6077919at2759"/>
<comment type="caution">
    <text evidence="15">The sequence shown here is derived from an EMBL/GenBank/DDBJ whole genome shotgun (WGS) entry which is preliminary data.</text>
</comment>
<feature type="domain" description="C2H2-type" evidence="13">
    <location>
        <begin position="314"/>
        <end position="342"/>
    </location>
</feature>
<gene>
    <name evidence="15" type="primary">ZNF235_1</name>
    <name evidence="15" type="ORF">Bhyg_11841</name>
</gene>
<feature type="domain" description="ZAD" evidence="14">
    <location>
        <begin position="10"/>
        <end position="82"/>
    </location>
</feature>
<keyword evidence="16" id="KW-1185">Reference proteome</keyword>
<dbReference type="InterPro" id="IPR012934">
    <property type="entry name" value="Znf_AD"/>
</dbReference>
<evidence type="ECO:0000259" key="14">
    <source>
        <dbReference type="PROSITE" id="PS51915"/>
    </source>
</evidence>
<dbReference type="PROSITE" id="PS50157">
    <property type="entry name" value="ZINC_FINGER_C2H2_2"/>
    <property type="match status" value="10"/>
</dbReference>
<dbReference type="FunFam" id="3.30.160.60:FF:000030">
    <property type="entry name" value="Zinc finger protein 628"/>
    <property type="match status" value="1"/>
</dbReference>
<dbReference type="EMBL" id="WJQU01000003">
    <property type="protein sequence ID" value="KAJ6639102.1"/>
    <property type="molecule type" value="Genomic_DNA"/>
</dbReference>
<proteinExistence type="inferred from homology"/>
<dbReference type="FunFam" id="3.30.160.60:FF:000739">
    <property type="entry name" value="Zgc:171418 protein"/>
    <property type="match status" value="1"/>
</dbReference>
<evidence type="ECO:0000256" key="6">
    <source>
        <dbReference type="ARBA" id="ARBA00022833"/>
    </source>
</evidence>
<keyword evidence="6 12" id="KW-0862">Zinc</keyword>
<evidence type="ECO:0000256" key="2">
    <source>
        <dbReference type="ARBA" id="ARBA00006991"/>
    </source>
</evidence>
<dbReference type="SUPFAM" id="SSF57716">
    <property type="entry name" value="Glucocorticoid receptor-like (DNA-binding domain)"/>
    <property type="match status" value="1"/>
</dbReference>
<evidence type="ECO:0000256" key="4">
    <source>
        <dbReference type="ARBA" id="ARBA00022737"/>
    </source>
</evidence>
<feature type="binding site" evidence="12">
    <location>
        <position position="15"/>
    </location>
    <ligand>
        <name>Zn(2+)</name>
        <dbReference type="ChEBI" id="CHEBI:29105"/>
    </ligand>
</feature>
<feature type="domain" description="C2H2-type" evidence="13">
    <location>
        <begin position="343"/>
        <end position="370"/>
    </location>
</feature>
<evidence type="ECO:0000256" key="1">
    <source>
        <dbReference type="ARBA" id="ARBA00004123"/>
    </source>
</evidence>
<evidence type="ECO:0000256" key="5">
    <source>
        <dbReference type="ARBA" id="ARBA00022771"/>
    </source>
</evidence>
<accession>A0A9Q0MYK6</accession>
<dbReference type="SUPFAM" id="SSF57667">
    <property type="entry name" value="beta-beta-alpha zinc fingers"/>
    <property type="match status" value="6"/>
</dbReference>
<dbReference type="Pfam" id="PF13912">
    <property type="entry name" value="zf-C2H2_6"/>
    <property type="match status" value="2"/>
</dbReference>
<evidence type="ECO:0000256" key="10">
    <source>
        <dbReference type="ARBA" id="ARBA00023242"/>
    </source>
</evidence>
<dbReference type="InterPro" id="IPR036236">
    <property type="entry name" value="Znf_C2H2_sf"/>
</dbReference>
<evidence type="ECO:0000313" key="15">
    <source>
        <dbReference type="EMBL" id="KAJ6639102.1"/>
    </source>
</evidence>
<evidence type="ECO:0000256" key="12">
    <source>
        <dbReference type="PROSITE-ProRule" id="PRU01263"/>
    </source>
</evidence>
<evidence type="ECO:0000256" key="3">
    <source>
        <dbReference type="ARBA" id="ARBA00022723"/>
    </source>
</evidence>
<evidence type="ECO:0000259" key="13">
    <source>
        <dbReference type="PROSITE" id="PS50157"/>
    </source>
</evidence>
<dbReference type="FunFam" id="3.30.160.60:FF:001732">
    <property type="entry name" value="Zgc:162936"/>
    <property type="match status" value="1"/>
</dbReference>
<reference evidence="15" key="1">
    <citation type="submission" date="2022-07" db="EMBL/GenBank/DDBJ databases">
        <authorList>
            <person name="Trinca V."/>
            <person name="Uliana J.V.C."/>
            <person name="Torres T.T."/>
            <person name="Ward R.J."/>
            <person name="Monesi N."/>
        </authorList>
    </citation>
    <scope>NUCLEOTIDE SEQUENCE</scope>
    <source>
        <strain evidence="15">HSMRA1968</strain>
        <tissue evidence="15">Whole embryos</tissue>
    </source>
</reference>
<evidence type="ECO:0000256" key="11">
    <source>
        <dbReference type="PROSITE-ProRule" id="PRU00042"/>
    </source>
</evidence>
<dbReference type="PROSITE" id="PS00028">
    <property type="entry name" value="ZINC_FINGER_C2H2_1"/>
    <property type="match status" value="9"/>
</dbReference>
<feature type="domain" description="C2H2-type" evidence="13">
    <location>
        <begin position="501"/>
        <end position="528"/>
    </location>
</feature>
<feature type="domain" description="C2H2-type" evidence="13">
    <location>
        <begin position="259"/>
        <end position="286"/>
    </location>
</feature>
<dbReference type="Pfam" id="PF00096">
    <property type="entry name" value="zf-C2H2"/>
    <property type="match status" value="4"/>
</dbReference>
<dbReference type="GO" id="GO:0001228">
    <property type="term" value="F:DNA-binding transcription activator activity, RNA polymerase II-specific"/>
    <property type="evidence" value="ECO:0007669"/>
    <property type="project" value="TreeGrafter"/>
</dbReference>
<evidence type="ECO:0000313" key="16">
    <source>
        <dbReference type="Proteomes" id="UP001151699"/>
    </source>
</evidence>
<dbReference type="PANTHER" id="PTHR24393">
    <property type="entry name" value="ZINC FINGER PROTEIN"/>
    <property type="match status" value="1"/>
</dbReference>
<dbReference type="GO" id="GO:0000978">
    <property type="term" value="F:RNA polymerase II cis-regulatory region sequence-specific DNA binding"/>
    <property type="evidence" value="ECO:0007669"/>
    <property type="project" value="TreeGrafter"/>
</dbReference>
<feature type="binding site" evidence="12">
    <location>
        <position position="55"/>
    </location>
    <ligand>
        <name>Zn(2+)</name>
        <dbReference type="ChEBI" id="CHEBI:29105"/>
    </ligand>
</feature>
<feature type="domain" description="C2H2-type" evidence="13">
    <location>
        <begin position="371"/>
        <end position="398"/>
    </location>
</feature>
<comment type="similarity">
    <text evidence="2">Belongs to the krueppel C2H2-type zinc-finger protein family.</text>
</comment>
<sequence length="645" mass="74014">MTKILNFPNEMCRVCEFVGQTTDLSRAINKSMLRKLRAVADISFDIDDQLPKGLCQKCCENLDRAYKFKIQCEYTEQKLRDALAACQLEHLDESVSSIEERGDGDCSINQNELKTDCDDNADVLEDCVVSVQSQDCDLYETSSMKEDRLVEAEVESQTSAMNSQIIDVGVDSEVNIDYGDVERLDDDEQYGDMGEVLEGEIGEFTPIEYIYDDSDIEFLDHEDDVDHGSNKIEDWKKMEKNAKTKPSKANSRDPEANKFHCDTCGAAFKKYADLNEHKKTHGNKRYQCPTCSRWFSKKYHMKNHQTIHLNQKLFACSLCTKKYTNQGNLDRHIRVFHHNEKQYQCNVCQKCFSQSSILRAHLHVHNEERNYECNVCHQRYKTVDYLNSHKKRHLPPEQRNFKKYPKKKSTSPVKKSFVCTLCGKKSNSVALHKSHTRIHTGEKPYSCSHCQKKFAFKQSLRSHILVHTGSKPYTCNICFAQFRQIGHLNGHSLVHSGEKKHKCLVCDKSFALRGNLTVHERLHTGETPYHCVHCPKKFYDSNGLKRHNQIHERNKSNNGSAVQETESGSMITELSDIILTEEGVDSGQSDHMEPKILIDSNGQHYKIEMPPEGEPEVAGKIDAANFYKMNYVDATDTTIWVSENN</sequence>
<dbReference type="PROSITE" id="PS51915">
    <property type="entry name" value="ZAD"/>
    <property type="match status" value="1"/>
</dbReference>
<dbReference type="SMART" id="SM00355">
    <property type="entry name" value="ZnF_C2H2"/>
    <property type="match status" value="10"/>
</dbReference>